<proteinExistence type="predicted"/>
<comment type="caution">
    <text evidence="2">The sequence shown here is derived from an EMBL/GenBank/DDBJ whole genome shotgun (WGS) entry which is preliminary data.</text>
</comment>
<reference evidence="3" key="1">
    <citation type="journal article" date="2019" name="Int. J. Syst. Evol. Microbiol.">
        <title>The Global Catalogue of Microorganisms (GCM) 10K type strain sequencing project: providing services to taxonomists for standard genome sequencing and annotation.</title>
        <authorList>
            <consortium name="The Broad Institute Genomics Platform"/>
            <consortium name="The Broad Institute Genome Sequencing Center for Infectious Disease"/>
            <person name="Wu L."/>
            <person name="Ma J."/>
        </authorList>
    </citation>
    <scope>NUCLEOTIDE SEQUENCE [LARGE SCALE GENOMIC DNA]</scope>
    <source>
        <strain evidence="3">JCM 16703</strain>
    </source>
</reference>
<accession>A0ABP7Y006</accession>
<dbReference type="EMBL" id="BAAAZH010000032">
    <property type="protein sequence ID" value="GAA4128616.1"/>
    <property type="molecule type" value="Genomic_DNA"/>
</dbReference>
<feature type="transmembrane region" description="Helical" evidence="1">
    <location>
        <begin position="39"/>
        <end position="64"/>
    </location>
</feature>
<gene>
    <name evidence="2" type="ORF">GCM10022215_40300</name>
</gene>
<keyword evidence="1" id="KW-1133">Transmembrane helix</keyword>
<sequence>MDQMRTALRGLAETAVTAPADDPASLWSQGRRRVRRRRLAAAGAVAAAVVAAGASSLVAVPAAVVHPAGATHEPAIPRNVWEARDWYPTTSEEGPPGVVAVLGGVIRGDRNGLFTVSATTGEYRLLDLPAAAAETSLTGTEYALAPDGRHIAYWIAGRPGGVPVVRDGESATRVQIGVGIYDTDDGSVEWVEFRTAHGIDGSGLMWADDDHLLVTYGERADSGSDPGSMVSVDVGTELVTVADAARRRAITIPEGGAGLTADGALTALPSRRRAVTVPLDGTAPRTLARLPRMRAFAPSSAWTSSEAIMLPGNRLLGGRNNYGADQTMVGSLAPDGTVGALRKVRGIAFVQPVAWLDDRDLLVIGDGRSSDEWGALYRLDTSDGAVTPLGTAQAGMYAPGLQFATDLLGAPMVEGERPPTVDSRWLRGGGAVLALLGSCAAILLWRRRRA</sequence>
<organism evidence="2 3">
    <name type="scientific">Nocardioides fonticola</name>
    <dbReference type="NCBI Taxonomy" id="450363"/>
    <lineage>
        <taxon>Bacteria</taxon>
        <taxon>Bacillati</taxon>
        <taxon>Actinomycetota</taxon>
        <taxon>Actinomycetes</taxon>
        <taxon>Propionibacteriales</taxon>
        <taxon>Nocardioidaceae</taxon>
        <taxon>Nocardioides</taxon>
    </lineage>
</organism>
<protein>
    <recommendedName>
        <fullName evidence="4">WD40 repeat domain-containing protein</fullName>
    </recommendedName>
</protein>
<dbReference type="RefSeq" id="WP_344735306.1">
    <property type="nucleotide sequence ID" value="NZ_BAAAZH010000032.1"/>
</dbReference>
<evidence type="ECO:0000256" key="1">
    <source>
        <dbReference type="SAM" id="Phobius"/>
    </source>
</evidence>
<keyword evidence="1" id="KW-0812">Transmembrane</keyword>
<feature type="transmembrane region" description="Helical" evidence="1">
    <location>
        <begin position="425"/>
        <end position="445"/>
    </location>
</feature>
<keyword evidence="3" id="KW-1185">Reference proteome</keyword>
<keyword evidence="1" id="KW-0472">Membrane</keyword>
<dbReference type="SUPFAM" id="SSF82171">
    <property type="entry name" value="DPP6 N-terminal domain-like"/>
    <property type="match status" value="1"/>
</dbReference>
<evidence type="ECO:0008006" key="4">
    <source>
        <dbReference type="Google" id="ProtNLM"/>
    </source>
</evidence>
<name>A0ABP7Y006_9ACTN</name>
<evidence type="ECO:0000313" key="2">
    <source>
        <dbReference type="EMBL" id="GAA4128616.1"/>
    </source>
</evidence>
<dbReference type="Proteomes" id="UP001501495">
    <property type="component" value="Unassembled WGS sequence"/>
</dbReference>
<evidence type="ECO:0000313" key="3">
    <source>
        <dbReference type="Proteomes" id="UP001501495"/>
    </source>
</evidence>